<dbReference type="PANTHER" id="PTHR46148">
    <property type="entry name" value="CHROMO DOMAIN-CONTAINING PROTEIN"/>
    <property type="match status" value="1"/>
</dbReference>
<keyword evidence="3" id="KW-1185">Reference proteome</keyword>
<gene>
    <name evidence="2" type="ORF">MTR67_043707</name>
</gene>
<organism evidence="2 3">
    <name type="scientific">Solanum verrucosum</name>
    <dbReference type="NCBI Taxonomy" id="315347"/>
    <lineage>
        <taxon>Eukaryota</taxon>
        <taxon>Viridiplantae</taxon>
        <taxon>Streptophyta</taxon>
        <taxon>Embryophyta</taxon>
        <taxon>Tracheophyta</taxon>
        <taxon>Spermatophyta</taxon>
        <taxon>Magnoliopsida</taxon>
        <taxon>eudicotyledons</taxon>
        <taxon>Gunneridae</taxon>
        <taxon>Pentapetalae</taxon>
        <taxon>asterids</taxon>
        <taxon>lamiids</taxon>
        <taxon>Solanales</taxon>
        <taxon>Solanaceae</taxon>
        <taxon>Solanoideae</taxon>
        <taxon>Solaneae</taxon>
        <taxon>Solanum</taxon>
    </lineage>
</organism>
<dbReference type="EMBL" id="CP133621">
    <property type="protein sequence ID" value="WMV50322.1"/>
    <property type="molecule type" value="Genomic_DNA"/>
</dbReference>
<evidence type="ECO:0000313" key="3">
    <source>
        <dbReference type="Proteomes" id="UP001234989"/>
    </source>
</evidence>
<dbReference type="Proteomes" id="UP001234989">
    <property type="component" value="Chromosome 10"/>
</dbReference>
<dbReference type="PANTHER" id="PTHR46148:SF57">
    <property type="entry name" value="OS12G0499874 PROTEIN"/>
    <property type="match status" value="1"/>
</dbReference>
<sequence>MKFGIKVKLSPHYVGPYQILRRIGKVAYELELPNELASVHPVFYVPLLKKCVGDLTSVVLLKGLGFNENLFYEEVLIEILDWQVKKLRKKEITSLKVLWRNPLIKGATWEAETDMMSRYPHLFPSIPTLASGNELLKV</sequence>
<feature type="domain" description="Tf2-1-like SH3-like" evidence="1">
    <location>
        <begin position="6"/>
        <end position="52"/>
    </location>
</feature>
<protein>
    <recommendedName>
        <fullName evidence="1">Tf2-1-like SH3-like domain-containing protein</fullName>
    </recommendedName>
</protein>
<proteinExistence type="predicted"/>
<reference evidence="2" key="1">
    <citation type="submission" date="2023-08" db="EMBL/GenBank/DDBJ databases">
        <title>A de novo genome assembly of Solanum verrucosum Schlechtendal, a Mexican diploid species geographically isolated from the other diploid A-genome species in potato relatives.</title>
        <authorList>
            <person name="Hosaka K."/>
        </authorList>
    </citation>
    <scope>NUCLEOTIDE SEQUENCE</scope>
    <source>
        <tissue evidence="2">Young leaves</tissue>
    </source>
</reference>
<evidence type="ECO:0000313" key="2">
    <source>
        <dbReference type="EMBL" id="WMV50322.1"/>
    </source>
</evidence>
<accession>A0AAF0UQ53</accession>
<evidence type="ECO:0000259" key="1">
    <source>
        <dbReference type="Pfam" id="PF24626"/>
    </source>
</evidence>
<name>A0AAF0UQ53_SOLVR</name>
<dbReference type="AlphaFoldDB" id="A0AAF0UQ53"/>
<dbReference type="Pfam" id="PF24626">
    <property type="entry name" value="SH3_Tf2-1"/>
    <property type="match status" value="1"/>
</dbReference>
<dbReference type="InterPro" id="IPR056924">
    <property type="entry name" value="SH3_Tf2-1"/>
</dbReference>